<evidence type="ECO:0000256" key="5">
    <source>
        <dbReference type="ARBA" id="ARBA00047422"/>
    </source>
</evidence>
<comment type="caution">
    <text evidence="9">The sequence shown here is derived from an EMBL/GenBank/DDBJ whole genome shotgun (WGS) entry which is preliminary data.</text>
</comment>
<dbReference type="GO" id="GO:0009307">
    <property type="term" value="P:DNA restriction-modification system"/>
    <property type="evidence" value="ECO:0007669"/>
    <property type="project" value="UniProtKB-KW"/>
</dbReference>
<dbReference type="InterPro" id="IPR001525">
    <property type="entry name" value="C5_MeTfrase"/>
</dbReference>
<dbReference type="GO" id="GO:0003886">
    <property type="term" value="F:DNA (cytosine-5-)-methyltransferase activity"/>
    <property type="evidence" value="ECO:0007669"/>
    <property type="project" value="UniProtKB-EC"/>
</dbReference>
<evidence type="ECO:0000256" key="3">
    <source>
        <dbReference type="ARBA" id="ARBA00022691"/>
    </source>
</evidence>
<dbReference type="AlphaFoldDB" id="A0A133PVX4"/>
<dbReference type="STRING" id="28128.HMPREF3226_02428"/>
<gene>
    <name evidence="9" type="ORF">HMPREF3226_02428</name>
</gene>
<evidence type="ECO:0000313" key="10">
    <source>
        <dbReference type="Proteomes" id="UP000070533"/>
    </source>
</evidence>
<organism evidence="9 10">
    <name type="scientific">Prevotella corporis</name>
    <dbReference type="NCBI Taxonomy" id="28128"/>
    <lineage>
        <taxon>Bacteria</taxon>
        <taxon>Pseudomonadati</taxon>
        <taxon>Bacteroidota</taxon>
        <taxon>Bacteroidia</taxon>
        <taxon>Bacteroidales</taxon>
        <taxon>Prevotellaceae</taxon>
        <taxon>Prevotella</taxon>
    </lineage>
</organism>
<comment type="catalytic activity">
    <reaction evidence="5 8">
        <text>a 2'-deoxycytidine in DNA + S-adenosyl-L-methionine = a 5-methyl-2'-deoxycytidine in DNA + S-adenosyl-L-homocysteine + H(+)</text>
        <dbReference type="Rhea" id="RHEA:13681"/>
        <dbReference type="Rhea" id="RHEA-COMP:11369"/>
        <dbReference type="Rhea" id="RHEA-COMP:11370"/>
        <dbReference type="ChEBI" id="CHEBI:15378"/>
        <dbReference type="ChEBI" id="CHEBI:57856"/>
        <dbReference type="ChEBI" id="CHEBI:59789"/>
        <dbReference type="ChEBI" id="CHEBI:85452"/>
        <dbReference type="ChEBI" id="CHEBI:85454"/>
        <dbReference type="EC" id="2.1.1.37"/>
    </reaction>
</comment>
<keyword evidence="3 6" id="KW-0949">S-adenosyl-L-methionine</keyword>
<evidence type="ECO:0000256" key="1">
    <source>
        <dbReference type="ARBA" id="ARBA00022603"/>
    </source>
</evidence>
<keyword evidence="10" id="KW-1185">Reference proteome</keyword>
<dbReference type="EMBL" id="LRQG01000221">
    <property type="protein sequence ID" value="KXA33555.1"/>
    <property type="molecule type" value="Genomic_DNA"/>
</dbReference>
<dbReference type="Pfam" id="PF00145">
    <property type="entry name" value="DNA_methylase"/>
    <property type="match status" value="1"/>
</dbReference>
<dbReference type="Gene3D" id="3.40.50.150">
    <property type="entry name" value="Vaccinia Virus protein VP39"/>
    <property type="match status" value="1"/>
</dbReference>
<keyword evidence="4" id="KW-0680">Restriction system</keyword>
<dbReference type="CDD" id="cd00315">
    <property type="entry name" value="Cyt_C5_DNA_methylase"/>
    <property type="match status" value="1"/>
</dbReference>
<evidence type="ECO:0000256" key="4">
    <source>
        <dbReference type="ARBA" id="ARBA00022747"/>
    </source>
</evidence>
<dbReference type="InterPro" id="IPR018117">
    <property type="entry name" value="C5_DNA_meth_AS"/>
</dbReference>
<feature type="active site" evidence="6">
    <location>
        <position position="254"/>
    </location>
</feature>
<dbReference type="PRINTS" id="PR00105">
    <property type="entry name" value="C5METTRFRASE"/>
</dbReference>
<sequence length="601" mass="68345">MTSIIVKQKIFRYIENKDRTFLFGAYRGEKSQLDWILGEKTQRYEKLYNIRFNQDLFSQRNGGVLSKVLPDYILLYNTQNPQEGYHLFPCVNSSVKEQAEMELLKYPNPNGSYMVFSLGEELAAESLNINELIKETFSKGNKEIPFVPKLLTGKDIANVVDESLNQPKIAVCKQHDVLRFIDLFAGIGGIRCGLELAAKEKGLKPICVFTSEIKPYAIKVLQENHPGETITGDITKVDTRNIPNFDILCAGFPCQAFSSAGKRQGFADTRGTMFFEVERILKDKRPKGFILENVEGLVNHDGGKTLQVIVDRLAALNYKFDFRVLNSKYFGVPQERKRIYIVGSTNDTPNLDNFPIKESKLGDILETGLPTADTPFIRTLFKHFTIEQLYGKSIKDKRGGSTNIHSWDLEIKGSVTLEQKRLLDTILTERRKKKWAEIIGIDWMDGMPLTLEQIRTCFDAPNLEEMLEDLTKKGYLKFEYPKKLIRKKNENGIVTTHREYDTKKPKGYNIVAGKLSFEINKVMSPKEIAPTLVAMDMQKLYVGDNGGLRRLSLREGLRLCGYPDSMKFNVSEKDGFDLLGNTVVVPVIKAVAERLLETLKL</sequence>
<dbReference type="GO" id="GO:0032259">
    <property type="term" value="P:methylation"/>
    <property type="evidence" value="ECO:0007669"/>
    <property type="project" value="UniProtKB-KW"/>
</dbReference>
<keyword evidence="2 6" id="KW-0808">Transferase</keyword>
<keyword evidence="1 6" id="KW-0489">Methyltransferase</keyword>
<evidence type="ECO:0000256" key="6">
    <source>
        <dbReference type="PROSITE-ProRule" id="PRU01016"/>
    </source>
</evidence>
<dbReference type="InterPro" id="IPR050750">
    <property type="entry name" value="C5-MTase"/>
</dbReference>
<evidence type="ECO:0000256" key="8">
    <source>
        <dbReference type="RuleBase" id="RU000417"/>
    </source>
</evidence>
<dbReference type="Gene3D" id="3.90.120.10">
    <property type="entry name" value="DNA Methylase, subunit A, domain 2"/>
    <property type="match status" value="1"/>
</dbReference>
<dbReference type="Proteomes" id="UP000070533">
    <property type="component" value="Unassembled WGS sequence"/>
</dbReference>
<evidence type="ECO:0000313" key="9">
    <source>
        <dbReference type="EMBL" id="KXA33555.1"/>
    </source>
</evidence>
<dbReference type="PANTHER" id="PTHR46098:SF1">
    <property type="entry name" value="TRNA (CYTOSINE(38)-C(5))-METHYLTRANSFERASE"/>
    <property type="match status" value="1"/>
</dbReference>
<dbReference type="PROSITE" id="PS51679">
    <property type="entry name" value="SAM_MT_C5"/>
    <property type="match status" value="1"/>
</dbReference>
<dbReference type="NCBIfam" id="TIGR00675">
    <property type="entry name" value="dcm"/>
    <property type="match status" value="1"/>
</dbReference>
<dbReference type="EC" id="2.1.1.37" evidence="8"/>
<protein>
    <recommendedName>
        <fullName evidence="8">Cytosine-specific methyltransferase</fullName>
        <ecNumber evidence="8">2.1.1.37</ecNumber>
    </recommendedName>
</protein>
<dbReference type="PANTHER" id="PTHR46098">
    <property type="entry name" value="TRNA (CYTOSINE(38)-C(5))-METHYLTRANSFERASE"/>
    <property type="match status" value="1"/>
</dbReference>
<evidence type="ECO:0000256" key="2">
    <source>
        <dbReference type="ARBA" id="ARBA00022679"/>
    </source>
</evidence>
<evidence type="ECO:0000256" key="7">
    <source>
        <dbReference type="RuleBase" id="RU000416"/>
    </source>
</evidence>
<accession>A0A133PVX4</accession>
<dbReference type="REBASE" id="169990">
    <property type="entry name" value="M.Pco7716ORF2428P"/>
</dbReference>
<dbReference type="SUPFAM" id="SSF53335">
    <property type="entry name" value="S-adenosyl-L-methionine-dependent methyltransferases"/>
    <property type="match status" value="1"/>
</dbReference>
<comment type="similarity">
    <text evidence="6 7">Belongs to the class I-like SAM-binding methyltransferase superfamily. C5-methyltransferase family.</text>
</comment>
<proteinExistence type="inferred from homology"/>
<name>A0A133PVX4_9BACT</name>
<reference evidence="10" key="1">
    <citation type="submission" date="2016-01" db="EMBL/GenBank/DDBJ databases">
        <authorList>
            <person name="Mitreva M."/>
            <person name="Pepin K.H."/>
            <person name="Mihindukulasuriya K.A."/>
            <person name="Fulton R."/>
            <person name="Fronick C."/>
            <person name="O'Laughlin M."/>
            <person name="Miner T."/>
            <person name="Herter B."/>
            <person name="Rosa B.A."/>
            <person name="Cordes M."/>
            <person name="Tomlinson C."/>
            <person name="Wollam A."/>
            <person name="Palsikar V.B."/>
            <person name="Mardis E.R."/>
            <person name="Wilson R.K."/>
        </authorList>
    </citation>
    <scope>NUCLEOTIDE SEQUENCE [LARGE SCALE GENOMIC DNA]</scope>
    <source>
        <strain evidence="10">MJR7716</strain>
    </source>
</reference>
<dbReference type="PROSITE" id="PS00094">
    <property type="entry name" value="C5_MTASE_1"/>
    <property type="match status" value="1"/>
</dbReference>
<dbReference type="PATRIC" id="fig|28128.5.peg.2499"/>
<dbReference type="InterPro" id="IPR029063">
    <property type="entry name" value="SAM-dependent_MTases_sf"/>
</dbReference>